<dbReference type="RefSeq" id="XP_056688956.1">
    <property type="nucleotide sequence ID" value="XM_056832978.1"/>
</dbReference>
<feature type="domain" description="Reverse transcriptase/retrotransposon-derived protein RNase H-like" evidence="2">
    <location>
        <begin position="85"/>
        <end position="133"/>
    </location>
</feature>
<dbReference type="PANTHER" id="PTHR37984">
    <property type="entry name" value="PROTEIN CBG26694"/>
    <property type="match status" value="1"/>
</dbReference>
<dbReference type="Proteomes" id="UP000813463">
    <property type="component" value="Chromosome 1"/>
</dbReference>
<accession>A0ABM3R029</accession>
<dbReference type="InterPro" id="IPR043128">
    <property type="entry name" value="Rev_trsase/Diguanyl_cyclase"/>
</dbReference>
<dbReference type="InterPro" id="IPR050951">
    <property type="entry name" value="Retrovirus_Pol_polyprotein"/>
</dbReference>
<keyword evidence="1" id="KW-0511">Multifunctional enzyme</keyword>
<dbReference type="InterPro" id="IPR041577">
    <property type="entry name" value="RT_RNaseH_2"/>
</dbReference>
<dbReference type="GeneID" id="130463752"/>
<dbReference type="Gene3D" id="3.30.70.270">
    <property type="match status" value="1"/>
</dbReference>
<evidence type="ECO:0000313" key="3">
    <source>
        <dbReference type="Proteomes" id="UP000813463"/>
    </source>
</evidence>
<name>A0ABM3R029_SPIOL</name>
<gene>
    <name evidence="4" type="primary">LOC130463752</name>
</gene>
<dbReference type="InterPro" id="IPR043502">
    <property type="entry name" value="DNA/RNA_pol_sf"/>
</dbReference>
<dbReference type="SUPFAM" id="SSF56672">
    <property type="entry name" value="DNA/RNA polymerases"/>
    <property type="match status" value="1"/>
</dbReference>
<reference evidence="4" key="2">
    <citation type="submission" date="2025-08" db="UniProtKB">
        <authorList>
            <consortium name="RefSeq"/>
        </authorList>
    </citation>
    <scope>IDENTIFICATION</scope>
    <source>
        <tissue evidence="4">Leaf</tissue>
    </source>
</reference>
<evidence type="ECO:0000259" key="2">
    <source>
        <dbReference type="Pfam" id="PF17919"/>
    </source>
</evidence>
<keyword evidence="3" id="KW-1185">Reference proteome</keyword>
<dbReference type="Pfam" id="PF17919">
    <property type="entry name" value="RT_RNaseH_2"/>
    <property type="match status" value="1"/>
</dbReference>
<organism evidence="3 4">
    <name type="scientific">Spinacia oleracea</name>
    <name type="common">Spinach</name>
    <dbReference type="NCBI Taxonomy" id="3562"/>
    <lineage>
        <taxon>Eukaryota</taxon>
        <taxon>Viridiplantae</taxon>
        <taxon>Streptophyta</taxon>
        <taxon>Embryophyta</taxon>
        <taxon>Tracheophyta</taxon>
        <taxon>Spermatophyta</taxon>
        <taxon>Magnoliopsida</taxon>
        <taxon>eudicotyledons</taxon>
        <taxon>Gunneridae</taxon>
        <taxon>Pentapetalae</taxon>
        <taxon>Caryophyllales</taxon>
        <taxon>Chenopodiaceae</taxon>
        <taxon>Chenopodioideae</taxon>
        <taxon>Anserineae</taxon>
        <taxon>Spinacia</taxon>
    </lineage>
</organism>
<sequence length="138" mass="15404">MRLNLQKCTFGVTSGKLLGYVVSTRGIEIDPSKIKSITEMPPPKSEKQIQGFLGKLQYISRFISKLTMACEPIFKKLKKEDKAEWDEQCQKAFDKIKEYLSNPPVLSPPRSGIPLRLYLTVTDTAAGAMLSTTASFTV</sequence>
<protein>
    <submittedName>
        <fullName evidence="4">Uncharacterized mitochondrial protein AtMg00860-like</fullName>
    </submittedName>
</protein>
<evidence type="ECO:0000256" key="1">
    <source>
        <dbReference type="ARBA" id="ARBA00023268"/>
    </source>
</evidence>
<dbReference type="PANTHER" id="PTHR37984:SF5">
    <property type="entry name" value="PROTEIN NYNRIN-LIKE"/>
    <property type="match status" value="1"/>
</dbReference>
<evidence type="ECO:0000313" key="4">
    <source>
        <dbReference type="RefSeq" id="XP_056688956.1"/>
    </source>
</evidence>
<proteinExistence type="predicted"/>
<reference evidence="3" key="1">
    <citation type="journal article" date="2021" name="Nat. Commun.">
        <title>Genomic analyses provide insights into spinach domestication and the genetic basis of agronomic traits.</title>
        <authorList>
            <person name="Cai X."/>
            <person name="Sun X."/>
            <person name="Xu C."/>
            <person name="Sun H."/>
            <person name="Wang X."/>
            <person name="Ge C."/>
            <person name="Zhang Z."/>
            <person name="Wang Q."/>
            <person name="Fei Z."/>
            <person name="Jiao C."/>
            <person name="Wang Q."/>
        </authorList>
    </citation>
    <scope>NUCLEOTIDE SEQUENCE [LARGE SCALE GENOMIC DNA]</scope>
    <source>
        <strain evidence="3">cv. Varoflay</strain>
    </source>
</reference>